<dbReference type="EMBL" id="JAAGXA010000012">
    <property type="protein sequence ID" value="NEN79843.1"/>
    <property type="molecule type" value="Genomic_DNA"/>
</dbReference>
<dbReference type="Gene3D" id="3.40.50.2300">
    <property type="match status" value="1"/>
</dbReference>
<evidence type="ECO:0000256" key="5">
    <source>
        <dbReference type="PIRSR" id="PIRSR617867-1"/>
    </source>
</evidence>
<dbReference type="CDD" id="cd16343">
    <property type="entry name" value="LMWPTP"/>
    <property type="match status" value="1"/>
</dbReference>
<feature type="region of interest" description="Disordered" evidence="6">
    <location>
        <begin position="105"/>
        <end position="124"/>
    </location>
</feature>
<name>A0A6P0HMJ3_9ACTN</name>
<dbReference type="PANTHER" id="PTHR11717">
    <property type="entry name" value="LOW MOLECULAR WEIGHT PROTEIN TYROSINE PHOSPHATASE"/>
    <property type="match status" value="1"/>
</dbReference>
<dbReference type="InterPro" id="IPR023485">
    <property type="entry name" value="Ptyr_pPase"/>
</dbReference>
<evidence type="ECO:0000313" key="9">
    <source>
        <dbReference type="Proteomes" id="UP000468687"/>
    </source>
</evidence>
<sequence>MGNICRSPIADVVIEQRLAEAGLSGSVTVESFGTGPWHVGEPMDERSARVLREAGYDATRHRGRQVTAEHAGRFDLVLGMDHANVTDLVALLPGDAERILRFRDLDPEGPGDVPDPYAGGPEGFTSTLAVVERTADALVDRLGDTLPVREPTA</sequence>
<keyword evidence="3" id="KW-0378">Hydrolase</keyword>
<keyword evidence="4" id="KW-0904">Protein phosphatase</keyword>
<evidence type="ECO:0000256" key="2">
    <source>
        <dbReference type="ARBA" id="ARBA00013064"/>
    </source>
</evidence>
<dbReference type="EC" id="3.1.3.48" evidence="2"/>
<keyword evidence="9" id="KW-1185">Reference proteome</keyword>
<evidence type="ECO:0000313" key="8">
    <source>
        <dbReference type="EMBL" id="NEN79843.1"/>
    </source>
</evidence>
<dbReference type="Proteomes" id="UP000468687">
    <property type="component" value="Unassembled WGS sequence"/>
</dbReference>
<evidence type="ECO:0000256" key="4">
    <source>
        <dbReference type="ARBA" id="ARBA00022912"/>
    </source>
</evidence>
<dbReference type="InterPro" id="IPR036196">
    <property type="entry name" value="Ptyr_pPase_sf"/>
</dbReference>
<comment type="caution">
    <text evidence="8">The sequence shown here is derived from an EMBL/GenBank/DDBJ whole genome shotgun (WGS) entry which is preliminary data.</text>
</comment>
<dbReference type="SUPFAM" id="SSF52788">
    <property type="entry name" value="Phosphotyrosine protein phosphatases I"/>
    <property type="match status" value="1"/>
</dbReference>
<reference evidence="8 9" key="1">
    <citation type="journal article" date="2014" name="Int. J. Syst. Evol. Microbiol.">
        <title>Nocardioides zeae sp. nov., isolated from the stem of Zea mays.</title>
        <authorList>
            <person name="Glaeser S.P."/>
            <person name="McInroy J.A."/>
            <person name="Busse H.J."/>
            <person name="Kampfer P."/>
        </authorList>
    </citation>
    <scope>NUCLEOTIDE SEQUENCE [LARGE SCALE GENOMIC DNA]</scope>
    <source>
        <strain evidence="8 9">JCM 30728</strain>
    </source>
</reference>
<protein>
    <recommendedName>
        <fullName evidence="2">protein-tyrosine-phosphatase</fullName>
        <ecNumber evidence="2">3.1.3.48</ecNumber>
    </recommendedName>
</protein>
<accession>A0A6P0HMJ3</accession>
<comment type="similarity">
    <text evidence="1">Belongs to the low molecular weight phosphotyrosine protein phosphatase family.</text>
</comment>
<evidence type="ECO:0000256" key="1">
    <source>
        <dbReference type="ARBA" id="ARBA00011063"/>
    </source>
</evidence>
<organism evidence="8 9">
    <name type="scientific">Nocardioides zeae</name>
    <dbReference type="NCBI Taxonomy" id="1457234"/>
    <lineage>
        <taxon>Bacteria</taxon>
        <taxon>Bacillati</taxon>
        <taxon>Actinomycetota</taxon>
        <taxon>Actinomycetes</taxon>
        <taxon>Propionibacteriales</taxon>
        <taxon>Nocardioidaceae</taxon>
        <taxon>Nocardioides</taxon>
    </lineage>
</organism>
<gene>
    <name evidence="8" type="ORF">G3T38_16360</name>
</gene>
<dbReference type="GO" id="GO:0004725">
    <property type="term" value="F:protein tyrosine phosphatase activity"/>
    <property type="evidence" value="ECO:0007669"/>
    <property type="project" value="UniProtKB-EC"/>
</dbReference>
<feature type="active site" description="Proton donor" evidence="5">
    <location>
        <position position="115"/>
    </location>
</feature>
<dbReference type="AlphaFoldDB" id="A0A6P0HMJ3"/>
<feature type="active site" evidence="5">
    <location>
        <position position="6"/>
    </location>
</feature>
<dbReference type="PANTHER" id="PTHR11717:SF7">
    <property type="entry name" value="LOW MOLECULAR WEIGHT PHOSPHOTYROSINE PROTEIN PHOSPHATASE"/>
    <property type="match status" value="1"/>
</dbReference>
<dbReference type="SMART" id="SM00226">
    <property type="entry name" value="LMWPc"/>
    <property type="match status" value="1"/>
</dbReference>
<evidence type="ECO:0000259" key="7">
    <source>
        <dbReference type="SMART" id="SM00226"/>
    </source>
</evidence>
<evidence type="ECO:0000256" key="6">
    <source>
        <dbReference type="SAM" id="MobiDB-lite"/>
    </source>
</evidence>
<dbReference type="PRINTS" id="PR00719">
    <property type="entry name" value="LMWPTPASE"/>
</dbReference>
<dbReference type="InterPro" id="IPR017867">
    <property type="entry name" value="Tyr_phospatase_low_mol_wt"/>
</dbReference>
<feature type="domain" description="Phosphotyrosine protein phosphatase I" evidence="7">
    <location>
        <begin position="2"/>
        <end position="141"/>
    </location>
</feature>
<evidence type="ECO:0000256" key="3">
    <source>
        <dbReference type="ARBA" id="ARBA00022801"/>
    </source>
</evidence>
<dbReference type="Pfam" id="PF01451">
    <property type="entry name" value="LMWPc"/>
    <property type="match status" value="1"/>
</dbReference>
<dbReference type="InterPro" id="IPR050438">
    <property type="entry name" value="LMW_PTPase"/>
</dbReference>
<proteinExistence type="inferred from homology"/>